<feature type="compositionally biased region" description="Basic and acidic residues" evidence="1">
    <location>
        <begin position="61"/>
        <end position="70"/>
    </location>
</feature>
<accession>A0A6A0BBS8</accession>
<feature type="compositionally biased region" description="Basic and acidic residues" evidence="1">
    <location>
        <begin position="12"/>
        <end position="27"/>
    </location>
</feature>
<name>A0A6A0BBS8_9LACT</name>
<feature type="region of interest" description="Disordered" evidence="1">
    <location>
        <begin position="1"/>
        <end position="71"/>
    </location>
</feature>
<proteinExistence type="predicted"/>
<feature type="compositionally biased region" description="Polar residues" evidence="1">
    <location>
        <begin position="44"/>
        <end position="58"/>
    </location>
</feature>
<evidence type="ECO:0000313" key="2">
    <source>
        <dbReference type="EMBL" id="GFH41287.1"/>
    </source>
</evidence>
<dbReference type="Proteomes" id="UP000475928">
    <property type="component" value="Unassembled WGS sequence"/>
</dbReference>
<organism evidence="2 3">
    <name type="scientific">Pseudolactococcus insecticola</name>
    <dbReference type="NCBI Taxonomy" id="2709158"/>
    <lineage>
        <taxon>Bacteria</taxon>
        <taxon>Bacillati</taxon>
        <taxon>Bacillota</taxon>
        <taxon>Bacilli</taxon>
        <taxon>Lactobacillales</taxon>
        <taxon>Streptococcaceae</taxon>
        <taxon>Pseudolactococcus</taxon>
    </lineage>
</organism>
<protein>
    <submittedName>
        <fullName evidence="2">Uncharacterized protein</fullName>
    </submittedName>
</protein>
<dbReference type="AlphaFoldDB" id="A0A6A0BBS8"/>
<sequence length="213" mass="24010">MAGLQSSFLFDTSRKNPLPHDVEDPEKKVKKQQPRKISDKEISKANSIKRTPSTQQIAEKSPIRESEDSASKVNPVISATNNTISKKQYSSTGINKGVQGRPISYYDQTLKSSTPLKISALLNSILKYASSTILAGQSKNEIMMTAITRLIVQNYNMEDREQLFNFVINDLEIYRNLHPTTEVVDEAGNVIKTAEQIEKETYTNLKSDWNLLE</sequence>
<reference evidence="2 3" key="1">
    <citation type="submission" date="2020-02" db="EMBL/GenBank/DDBJ databases">
        <title>Draft genome sequence of Lactococcus sp. Hs20B0-1.</title>
        <authorList>
            <person name="Noda S."/>
            <person name="Yuki M."/>
            <person name="Ohkuma M."/>
        </authorList>
    </citation>
    <scope>NUCLEOTIDE SEQUENCE [LARGE SCALE GENOMIC DNA]</scope>
    <source>
        <strain evidence="2 3">Hs20B0-1</strain>
    </source>
</reference>
<evidence type="ECO:0000256" key="1">
    <source>
        <dbReference type="SAM" id="MobiDB-lite"/>
    </source>
</evidence>
<comment type="caution">
    <text evidence="2">The sequence shown here is derived from an EMBL/GenBank/DDBJ whole genome shotgun (WGS) entry which is preliminary data.</text>
</comment>
<feature type="compositionally biased region" description="Polar residues" evidence="1">
    <location>
        <begin position="1"/>
        <end position="10"/>
    </location>
</feature>
<keyword evidence="3" id="KW-1185">Reference proteome</keyword>
<dbReference type="EMBL" id="BLLH01000011">
    <property type="protein sequence ID" value="GFH41287.1"/>
    <property type="molecule type" value="Genomic_DNA"/>
</dbReference>
<gene>
    <name evidence="2" type="ORF">Hs20B_16850</name>
</gene>
<dbReference type="RefSeq" id="WP_172357630.1">
    <property type="nucleotide sequence ID" value="NZ_BLLH01000011.1"/>
</dbReference>
<evidence type="ECO:0000313" key="3">
    <source>
        <dbReference type="Proteomes" id="UP000475928"/>
    </source>
</evidence>